<reference evidence="1" key="1">
    <citation type="submission" date="2019-09" db="EMBL/GenBank/DDBJ databases">
        <title>Draft genome information of white flower Hibiscus syriacus.</title>
        <authorList>
            <person name="Kim Y.-M."/>
        </authorList>
    </citation>
    <scope>NUCLEOTIDE SEQUENCE [LARGE SCALE GENOMIC DNA]</scope>
    <source>
        <strain evidence="1">YM2019G1</strain>
    </source>
</reference>
<comment type="caution">
    <text evidence="1">The sequence shown here is derived from an EMBL/GenBank/DDBJ whole genome shotgun (WGS) entry which is preliminary data.</text>
</comment>
<evidence type="ECO:0000313" key="1">
    <source>
        <dbReference type="EMBL" id="KAE8667536.1"/>
    </source>
</evidence>
<dbReference type="Proteomes" id="UP000436088">
    <property type="component" value="Unassembled WGS sequence"/>
</dbReference>
<dbReference type="AlphaFoldDB" id="A0A6A2XYI1"/>
<organism evidence="1 2">
    <name type="scientific">Hibiscus syriacus</name>
    <name type="common">Rose of Sharon</name>
    <dbReference type="NCBI Taxonomy" id="106335"/>
    <lineage>
        <taxon>Eukaryota</taxon>
        <taxon>Viridiplantae</taxon>
        <taxon>Streptophyta</taxon>
        <taxon>Embryophyta</taxon>
        <taxon>Tracheophyta</taxon>
        <taxon>Spermatophyta</taxon>
        <taxon>Magnoliopsida</taxon>
        <taxon>eudicotyledons</taxon>
        <taxon>Gunneridae</taxon>
        <taxon>Pentapetalae</taxon>
        <taxon>rosids</taxon>
        <taxon>malvids</taxon>
        <taxon>Malvales</taxon>
        <taxon>Malvaceae</taxon>
        <taxon>Malvoideae</taxon>
        <taxon>Hibiscus</taxon>
    </lineage>
</organism>
<gene>
    <name evidence="1" type="ORF">F3Y22_tig00112402pilonHSYRG00323</name>
</gene>
<keyword evidence="2" id="KW-1185">Reference proteome</keyword>
<proteinExistence type="predicted"/>
<accession>A0A6A2XYI1</accession>
<name>A0A6A2XYI1_HIBSY</name>
<protein>
    <submittedName>
        <fullName evidence="1">Uncharacterized protein</fullName>
    </submittedName>
</protein>
<evidence type="ECO:0000313" key="2">
    <source>
        <dbReference type="Proteomes" id="UP000436088"/>
    </source>
</evidence>
<dbReference type="EMBL" id="VEPZ02001572">
    <property type="protein sequence ID" value="KAE8667536.1"/>
    <property type="molecule type" value="Genomic_DNA"/>
</dbReference>
<sequence>MNSATSSIFDSAGEFDCCRNGFNQKSAASVRPRVGAGKAQVVENENKEPLRESEDVGFVFEANLRGDMKKLVSEKFGFAFWC</sequence>